<dbReference type="GO" id="GO:0005739">
    <property type="term" value="C:mitochondrion"/>
    <property type="evidence" value="ECO:0007669"/>
    <property type="project" value="UniProtKB-SubCell"/>
</dbReference>
<reference evidence="6" key="2">
    <citation type="submission" date="2023-06" db="EMBL/GenBank/DDBJ databases">
        <authorList>
            <person name="Swenson N.G."/>
            <person name="Wegrzyn J.L."/>
            <person name="Mcevoy S.L."/>
        </authorList>
    </citation>
    <scope>NUCLEOTIDE SEQUENCE</scope>
    <source>
        <strain evidence="6">NS2018</strain>
        <tissue evidence="6">Leaf</tissue>
    </source>
</reference>
<keyword evidence="2" id="KW-0496">Mitochondrion</keyword>
<dbReference type="SMART" id="SM01155">
    <property type="entry name" value="DUF1713"/>
    <property type="match status" value="1"/>
</dbReference>
<protein>
    <recommendedName>
        <fullName evidence="4">Small ribosomal subunit protein mS38</fullName>
    </recommendedName>
</protein>
<name>A0AA39SCB3_ACESA</name>
<comment type="caution">
    <text evidence="6">The sequence shown here is derived from an EMBL/GenBank/DDBJ whole genome shotgun (WGS) entry which is preliminary data.</text>
</comment>
<evidence type="ECO:0000256" key="3">
    <source>
        <dbReference type="ARBA" id="ARBA00035647"/>
    </source>
</evidence>
<evidence type="ECO:0000256" key="1">
    <source>
        <dbReference type="ARBA" id="ARBA00004173"/>
    </source>
</evidence>
<evidence type="ECO:0000256" key="4">
    <source>
        <dbReference type="ARBA" id="ARBA00035682"/>
    </source>
</evidence>
<evidence type="ECO:0000313" key="6">
    <source>
        <dbReference type="EMBL" id="KAK0589054.1"/>
    </source>
</evidence>
<comment type="similarity">
    <text evidence="3">Belongs to the mitochondrion-specific ribosomal protein mS38 family.</text>
</comment>
<dbReference type="PANTHER" id="PTHR32035:SF3">
    <property type="entry name" value="SMALL RIBOSOMAL SUBUNIT PROTEIN MS38"/>
    <property type="match status" value="1"/>
</dbReference>
<feature type="domain" description="Ribosomal protein mS38 C-terminal" evidence="5">
    <location>
        <begin position="104"/>
        <end position="131"/>
    </location>
</feature>
<dbReference type="InterPro" id="IPR013177">
    <property type="entry name" value="Ribosomal_mS38_C"/>
</dbReference>
<reference evidence="6" key="1">
    <citation type="journal article" date="2022" name="Plant J.">
        <title>Strategies of tolerance reflected in two North American maple genomes.</title>
        <authorList>
            <person name="McEvoy S.L."/>
            <person name="Sezen U.U."/>
            <person name="Trouern-Trend A."/>
            <person name="McMahon S.M."/>
            <person name="Schaberg P.G."/>
            <person name="Yang J."/>
            <person name="Wegrzyn J.L."/>
            <person name="Swenson N.G."/>
        </authorList>
    </citation>
    <scope>NUCLEOTIDE SEQUENCE</scope>
    <source>
        <strain evidence="6">NS2018</strain>
    </source>
</reference>
<sequence>MASSLHKLMKKPLPTRLIFSLHTQQSPNLNIPSLFLNKETHHIDNKPDHHYHFLDPSPLKNNNLTHFNSSFFYPSFPFGFALEPILSNGSILSELDDGGSGMVWADSVKKKRKKKMNKHKYRKLRKRISRQT</sequence>
<accession>A0AA39SCB3</accession>
<organism evidence="6 7">
    <name type="scientific">Acer saccharum</name>
    <name type="common">Sugar maple</name>
    <dbReference type="NCBI Taxonomy" id="4024"/>
    <lineage>
        <taxon>Eukaryota</taxon>
        <taxon>Viridiplantae</taxon>
        <taxon>Streptophyta</taxon>
        <taxon>Embryophyta</taxon>
        <taxon>Tracheophyta</taxon>
        <taxon>Spermatophyta</taxon>
        <taxon>Magnoliopsida</taxon>
        <taxon>eudicotyledons</taxon>
        <taxon>Gunneridae</taxon>
        <taxon>Pentapetalae</taxon>
        <taxon>rosids</taxon>
        <taxon>malvids</taxon>
        <taxon>Sapindales</taxon>
        <taxon>Sapindaceae</taxon>
        <taxon>Hippocastanoideae</taxon>
        <taxon>Acereae</taxon>
        <taxon>Acer</taxon>
    </lineage>
</organism>
<dbReference type="PANTHER" id="PTHR32035">
    <property type="entry name" value="AURORA KINASE A-INTERACTING PROTEIN"/>
    <property type="match status" value="1"/>
</dbReference>
<evidence type="ECO:0000313" key="7">
    <source>
        <dbReference type="Proteomes" id="UP001168877"/>
    </source>
</evidence>
<keyword evidence="7" id="KW-1185">Reference proteome</keyword>
<dbReference type="Pfam" id="PF08213">
    <property type="entry name" value="COX24_C"/>
    <property type="match status" value="1"/>
</dbReference>
<proteinExistence type="inferred from homology"/>
<gene>
    <name evidence="6" type="ORF">LWI29_009050</name>
</gene>
<evidence type="ECO:0000259" key="5">
    <source>
        <dbReference type="SMART" id="SM01155"/>
    </source>
</evidence>
<evidence type="ECO:0000256" key="2">
    <source>
        <dbReference type="ARBA" id="ARBA00023128"/>
    </source>
</evidence>
<dbReference type="Proteomes" id="UP001168877">
    <property type="component" value="Unassembled WGS sequence"/>
</dbReference>
<comment type="subcellular location">
    <subcellularLocation>
        <location evidence="1">Mitochondrion</location>
    </subcellularLocation>
</comment>
<dbReference type="EMBL" id="JAUESC010000381">
    <property type="protein sequence ID" value="KAK0589054.1"/>
    <property type="molecule type" value="Genomic_DNA"/>
</dbReference>
<dbReference type="AlphaFoldDB" id="A0AA39SCB3"/>